<feature type="non-terminal residue" evidence="1">
    <location>
        <position position="620"/>
    </location>
</feature>
<dbReference type="AlphaFoldDB" id="A0A3E2HJP4"/>
<dbReference type="PANTHER" id="PTHR37540">
    <property type="entry name" value="TRANSCRIPTION FACTOR (ACR-2), PUTATIVE-RELATED-RELATED"/>
    <property type="match status" value="1"/>
</dbReference>
<comment type="caution">
    <text evidence="1">The sequence shown here is derived from an EMBL/GenBank/DDBJ whole genome shotgun (WGS) entry which is preliminary data.</text>
</comment>
<proteinExistence type="predicted"/>
<name>A0A3E2HJP4_SCYLI</name>
<reference evidence="1 2" key="1">
    <citation type="submission" date="2018-05" db="EMBL/GenBank/DDBJ databases">
        <title>Draft genome sequence of Scytalidium lignicola DSM 105466, a ubiquitous saprotrophic fungus.</title>
        <authorList>
            <person name="Buettner E."/>
            <person name="Gebauer A.M."/>
            <person name="Hofrichter M."/>
            <person name="Liers C."/>
            <person name="Kellner H."/>
        </authorList>
    </citation>
    <scope>NUCLEOTIDE SEQUENCE [LARGE SCALE GENOMIC DNA]</scope>
    <source>
        <strain evidence="1 2">DSM 105466</strain>
    </source>
</reference>
<dbReference type="STRING" id="5539.A0A3E2HJP4"/>
<dbReference type="EMBL" id="NCSJ02000032">
    <property type="protein sequence ID" value="RFU33626.1"/>
    <property type="molecule type" value="Genomic_DNA"/>
</dbReference>
<dbReference type="InterPro" id="IPR021858">
    <property type="entry name" value="Fun_TF"/>
</dbReference>
<organism evidence="1 2">
    <name type="scientific">Scytalidium lignicola</name>
    <name type="common">Hyphomycete</name>
    <dbReference type="NCBI Taxonomy" id="5539"/>
    <lineage>
        <taxon>Eukaryota</taxon>
        <taxon>Fungi</taxon>
        <taxon>Dikarya</taxon>
        <taxon>Ascomycota</taxon>
        <taxon>Pezizomycotina</taxon>
        <taxon>Leotiomycetes</taxon>
        <taxon>Leotiomycetes incertae sedis</taxon>
        <taxon>Scytalidium</taxon>
    </lineage>
</organism>
<dbReference type="Proteomes" id="UP000258309">
    <property type="component" value="Unassembled WGS sequence"/>
</dbReference>
<evidence type="ECO:0000313" key="2">
    <source>
        <dbReference type="Proteomes" id="UP000258309"/>
    </source>
</evidence>
<evidence type="ECO:0000313" key="1">
    <source>
        <dbReference type="EMBL" id="RFU33626.1"/>
    </source>
</evidence>
<keyword evidence="2" id="KW-1185">Reference proteome</keyword>
<feature type="non-terminal residue" evidence="1">
    <location>
        <position position="1"/>
    </location>
</feature>
<dbReference type="OrthoDB" id="4159781at2759"/>
<dbReference type="PANTHER" id="PTHR37540:SF5">
    <property type="entry name" value="TRANSCRIPTION FACTOR DOMAIN-CONTAINING PROTEIN"/>
    <property type="match status" value="1"/>
</dbReference>
<accession>A0A3E2HJP4</accession>
<protein>
    <recommendedName>
        <fullName evidence="3">Transcription factor domain-containing protein</fullName>
    </recommendedName>
</protein>
<dbReference type="Pfam" id="PF11951">
    <property type="entry name" value="Fungal_trans_2"/>
    <property type="match status" value="1"/>
</dbReference>
<gene>
    <name evidence="1" type="ORF">B7463_g2717</name>
</gene>
<sequence length="620" mass="69414">MSRTALPVLTPKVSPESTTVLSVLQQVLGKETIGERDKTDENDSEPTKAIAASQTFEFVNVIGSKTHDKSSQALIRKHVMQDVSRRKELEKILVGIEGAAGPSTELRNVGTGPRMQKFRLSSGGLQQWQRTRGAKPKVSSKESSLSTFTSSLGNSSLDSVQRVRSLDFVQDEASAGDKIMRNRTSEEVPGPFTNNSGSTQMSVNGNFPQVPKDPLATNAVETMDPFHTLPIQASQRTNVLLHQFHLRVKISSLMMSARRSWLELSIQDPALFYVALSHAAGNLSMLSKSGDPAEALMLRSQAIKIIRKRLDDLSNGIDEFTIATVAAMVSYEATNGNSLSAQTHMNGLEQMMKIRERAQQPPLPTSIRRLVTWSDINCATAASTLPRFPAFEAPESDISRALPSRLFYQNPKENWEQLLPLESVVKTLQYAIIDMRYLTYFLGIPSLGPDSGMDRLWFSDSVYWVQRRLLFIYEELKSQTTPVWTVICLAALIYVECILRSVSRNARNVKAGVTRLQICIMNTVCPPELYSQDEQTWKLYLWALFLCGTLTLDSGQREWFVARIVSIRRLVRVEMNHEDFKQMLLDIAWPTSDMSCLGKDFENELIVRLQENGGEINLGA</sequence>
<evidence type="ECO:0008006" key="3">
    <source>
        <dbReference type="Google" id="ProtNLM"/>
    </source>
</evidence>